<proteinExistence type="predicted"/>
<keyword evidence="4" id="KW-1185">Reference proteome</keyword>
<gene>
    <name evidence="3" type="ORF">A0U93_15035</name>
</gene>
<evidence type="ECO:0000259" key="2">
    <source>
        <dbReference type="Pfam" id="PF00160"/>
    </source>
</evidence>
<dbReference type="AlphaFoldDB" id="A0A1U9KTE0"/>
<dbReference type="Gene3D" id="2.40.100.10">
    <property type="entry name" value="Cyclophilin-like"/>
    <property type="match status" value="1"/>
</dbReference>
<dbReference type="Proteomes" id="UP000188604">
    <property type="component" value="Chromosome"/>
</dbReference>
<name>A0A1U9KTE0_9PROT</name>
<dbReference type="STRING" id="320497.A0U93_15035"/>
<dbReference type="InterPro" id="IPR002130">
    <property type="entry name" value="Cyclophilin-type_PPIase_dom"/>
</dbReference>
<evidence type="ECO:0000313" key="4">
    <source>
        <dbReference type="Proteomes" id="UP000188604"/>
    </source>
</evidence>
<feature type="signal peptide" evidence="1">
    <location>
        <begin position="1"/>
        <end position="25"/>
    </location>
</feature>
<sequence>MRTPARWITTLSIGALVALSHAASAETADEILRRSPANAWSQIDPGQMLIMTLADKQRIVIQLAPDFAPRHIDNIRKLALAHWWDSGAIERSQDNYVVQWRGPVMHPPLPEGVSASPPAEYERAFGIQPFLPLPYPDAYASKTGYIRSWPVGTDGEKVWLTHCYGMIGVARDMPPDTGDGTELYAVNGQAPRQLDRNIALVGRVIAGMDALSALPRGKAPLGFYKSDTHMPAIESVRLASELPPAEQPRFQVMRTASDSFKNYIRARANRSETFFVRPAAGLDVCNAPIPIREEPARHL</sequence>
<reference evidence="3 4" key="1">
    <citation type="submission" date="2016-03" db="EMBL/GenBank/DDBJ databases">
        <title>Acetic acid bacteria sequencing.</title>
        <authorList>
            <person name="Brandt J."/>
            <person name="Jakob F."/>
            <person name="Vogel R.F."/>
        </authorList>
    </citation>
    <scope>NUCLEOTIDE SEQUENCE [LARGE SCALE GENOMIC DNA]</scope>
    <source>
        <strain evidence="3 4">NBRC 101099</strain>
    </source>
</reference>
<dbReference type="InterPro" id="IPR029000">
    <property type="entry name" value="Cyclophilin-like_dom_sf"/>
</dbReference>
<protein>
    <submittedName>
        <fullName evidence="3">Peptidylprolyl isomerase</fullName>
    </submittedName>
</protein>
<accession>A0A1U9KTE0</accession>
<dbReference type="OrthoDB" id="9807797at2"/>
<feature type="domain" description="PPIase cyclophilin-type" evidence="2">
    <location>
        <begin position="50"/>
        <end position="217"/>
    </location>
</feature>
<dbReference type="GO" id="GO:0003755">
    <property type="term" value="F:peptidyl-prolyl cis-trans isomerase activity"/>
    <property type="evidence" value="ECO:0007669"/>
    <property type="project" value="InterPro"/>
</dbReference>
<evidence type="ECO:0000256" key="1">
    <source>
        <dbReference type="SAM" id="SignalP"/>
    </source>
</evidence>
<organism evidence="3 4">
    <name type="scientific">Neoasaia chiangmaiensis</name>
    <dbReference type="NCBI Taxonomy" id="320497"/>
    <lineage>
        <taxon>Bacteria</taxon>
        <taxon>Pseudomonadati</taxon>
        <taxon>Pseudomonadota</taxon>
        <taxon>Alphaproteobacteria</taxon>
        <taxon>Acetobacterales</taxon>
        <taxon>Acetobacteraceae</taxon>
        <taxon>Neoasaia</taxon>
    </lineage>
</organism>
<keyword evidence="3" id="KW-0413">Isomerase</keyword>
<feature type="chain" id="PRO_5011962296" evidence="1">
    <location>
        <begin position="26"/>
        <end position="299"/>
    </location>
</feature>
<evidence type="ECO:0000313" key="3">
    <source>
        <dbReference type="EMBL" id="AQS89012.1"/>
    </source>
</evidence>
<dbReference type="KEGG" id="nch:A0U93_15035"/>
<keyword evidence="1" id="KW-0732">Signal</keyword>
<dbReference type="Pfam" id="PF00160">
    <property type="entry name" value="Pro_isomerase"/>
    <property type="match status" value="1"/>
</dbReference>
<dbReference type="SUPFAM" id="SSF50891">
    <property type="entry name" value="Cyclophilin-like"/>
    <property type="match status" value="1"/>
</dbReference>
<dbReference type="EMBL" id="CP014691">
    <property type="protein sequence ID" value="AQS89012.1"/>
    <property type="molecule type" value="Genomic_DNA"/>
</dbReference>